<gene>
    <name evidence="2" type="ORF">GCM10011409_44670</name>
</gene>
<name>A0A9W5X861_9BACI</name>
<reference evidence="2" key="1">
    <citation type="journal article" date="2014" name="Int. J. Syst. Evol. Microbiol.">
        <title>Complete genome sequence of Corynebacterium casei LMG S-19264T (=DSM 44701T), isolated from a smear-ripened cheese.</title>
        <authorList>
            <consortium name="US DOE Joint Genome Institute (JGI-PGF)"/>
            <person name="Walter F."/>
            <person name="Albersmeier A."/>
            <person name="Kalinowski J."/>
            <person name="Ruckert C."/>
        </authorList>
    </citation>
    <scope>NUCLEOTIDE SEQUENCE</scope>
    <source>
        <strain evidence="2">CGMCC 1.15454</strain>
    </source>
</reference>
<dbReference type="GO" id="GO:0032259">
    <property type="term" value="P:methylation"/>
    <property type="evidence" value="ECO:0007669"/>
    <property type="project" value="UniProtKB-KW"/>
</dbReference>
<dbReference type="InterPro" id="IPR002723">
    <property type="entry name" value="BpsA_C"/>
</dbReference>
<organism evidence="2 3">
    <name type="scientific">Lentibacillus populi</name>
    <dbReference type="NCBI Taxonomy" id="1827502"/>
    <lineage>
        <taxon>Bacteria</taxon>
        <taxon>Bacillati</taxon>
        <taxon>Bacillota</taxon>
        <taxon>Bacilli</taxon>
        <taxon>Bacillales</taxon>
        <taxon>Bacillaceae</taxon>
        <taxon>Lentibacillus</taxon>
    </lineage>
</organism>
<dbReference type="Gene3D" id="3.40.50.150">
    <property type="entry name" value="Vaccinia Virus protein VP39"/>
    <property type="match status" value="1"/>
</dbReference>
<comment type="caution">
    <text evidence="2">The sequence shown here is derived from an EMBL/GenBank/DDBJ whole genome shotgun (WGS) entry which is preliminary data.</text>
</comment>
<feature type="domain" description="N(4)-bis(aminopropyl)spermidine synthase C-terminal" evidence="1">
    <location>
        <begin position="114"/>
        <end position="317"/>
    </location>
</feature>
<evidence type="ECO:0000313" key="2">
    <source>
        <dbReference type="EMBL" id="GGB62565.1"/>
    </source>
</evidence>
<dbReference type="PROSITE" id="PS00092">
    <property type="entry name" value="N6_MTASE"/>
    <property type="match status" value="1"/>
</dbReference>
<dbReference type="InterPro" id="IPR029063">
    <property type="entry name" value="SAM-dependent_MTases_sf"/>
</dbReference>
<keyword evidence="3" id="KW-1185">Reference proteome</keyword>
<dbReference type="InterPro" id="IPR051720">
    <property type="entry name" value="rRNA_MeTrfase/Polyamine_Synth"/>
</dbReference>
<dbReference type="Pfam" id="PF01861">
    <property type="entry name" value="BpsA_C"/>
    <property type="match status" value="1"/>
</dbReference>
<proteinExistence type="predicted"/>
<protein>
    <submittedName>
        <fullName evidence="2">Methyltransferase</fullName>
    </submittedName>
</protein>
<dbReference type="EMBL" id="BMJD01000075">
    <property type="protein sequence ID" value="GGB62565.1"/>
    <property type="molecule type" value="Genomic_DNA"/>
</dbReference>
<evidence type="ECO:0000259" key="1">
    <source>
        <dbReference type="Pfam" id="PF01861"/>
    </source>
</evidence>
<dbReference type="PANTHER" id="PTHR23290">
    <property type="entry name" value="RRNA N6-ADENOSINE-METHYLTRANSFERASE METTL5"/>
    <property type="match status" value="1"/>
</dbReference>
<dbReference type="GO" id="GO:0003676">
    <property type="term" value="F:nucleic acid binding"/>
    <property type="evidence" value="ECO:0007669"/>
    <property type="project" value="InterPro"/>
</dbReference>
<dbReference type="PANTHER" id="PTHR23290:SF0">
    <property type="entry name" value="RRNA N6-ADENOSINE-METHYLTRANSFERASE METTL5"/>
    <property type="match status" value="1"/>
</dbReference>
<dbReference type="RefSeq" id="WP_188725918.1">
    <property type="nucleotide sequence ID" value="NZ_BMJD01000075.1"/>
</dbReference>
<keyword evidence="2" id="KW-0808">Transferase</keyword>
<dbReference type="Proteomes" id="UP000621492">
    <property type="component" value="Unassembled WGS sequence"/>
</dbReference>
<accession>A0A9W5X861</accession>
<dbReference type="InterPro" id="IPR002052">
    <property type="entry name" value="DNA_methylase_N6_adenine_CS"/>
</dbReference>
<dbReference type="AlphaFoldDB" id="A0A9W5X861"/>
<sequence>MIKMIEEIAKSVKLEEGYITVEHLLLMCYFHPGISTKKLAQKLALPKPIVAAIKNEFIKVNVLVQKRGVFVTNKGIGLIESEFGYKNVDKHLYLQIVQTETEEFIEDKGMMFLDELTKIHKNAPQIESQFDQSKCTPKTSLKRALLSVKNYSLVGKKVLCLGDDDLVSIALAMLLTRLFPYSDHHQTEIHVIDIDERFLSFISAVAKGKSLPIICHHVDLRRKIPSRLAGVYDTVYTDPPYTNRGMSLFLSCSIECLKKEKGLIIYLSFAQKSADLSLHLQKEWLLMGLAVMKISPGFNDYIGAQMIGNQSQMIILKTTSLTKPLDNYELPIYTGEIKQTIRSYKCLHCHEVISVGTNTRYRSIEYLKDKGCPVCNQNKFHLIKKERV</sequence>
<dbReference type="SUPFAM" id="SSF53335">
    <property type="entry name" value="S-adenosyl-L-methionine-dependent methyltransferases"/>
    <property type="match status" value="1"/>
</dbReference>
<dbReference type="GO" id="GO:0006596">
    <property type="term" value="P:polyamine biosynthetic process"/>
    <property type="evidence" value="ECO:0007669"/>
    <property type="project" value="TreeGrafter"/>
</dbReference>
<keyword evidence="2" id="KW-0489">Methyltransferase</keyword>
<dbReference type="GO" id="GO:0008168">
    <property type="term" value="F:methyltransferase activity"/>
    <property type="evidence" value="ECO:0007669"/>
    <property type="project" value="UniProtKB-KW"/>
</dbReference>
<evidence type="ECO:0000313" key="3">
    <source>
        <dbReference type="Proteomes" id="UP000621492"/>
    </source>
</evidence>
<reference evidence="2" key="2">
    <citation type="submission" date="2020-09" db="EMBL/GenBank/DDBJ databases">
        <authorList>
            <person name="Sun Q."/>
            <person name="Zhou Y."/>
        </authorList>
    </citation>
    <scope>NUCLEOTIDE SEQUENCE</scope>
    <source>
        <strain evidence="2">CGMCC 1.15454</strain>
    </source>
</reference>